<dbReference type="GO" id="GO:0016763">
    <property type="term" value="F:pentosyltransferase activity"/>
    <property type="evidence" value="ECO:0007669"/>
    <property type="project" value="TreeGrafter"/>
</dbReference>
<evidence type="ECO:0000256" key="4">
    <source>
        <dbReference type="ARBA" id="ARBA00022679"/>
    </source>
</evidence>
<feature type="transmembrane region" description="Helical" evidence="8">
    <location>
        <begin position="80"/>
        <end position="100"/>
    </location>
</feature>
<dbReference type="RefSeq" id="WP_125224180.1">
    <property type="nucleotide sequence ID" value="NZ_QUSX01000005.1"/>
</dbReference>
<evidence type="ECO:0000256" key="3">
    <source>
        <dbReference type="ARBA" id="ARBA00022676"/>
    </source>
</evidence>
<sequence>MISNLRYWFLILLIVLVYIAGSFVALFENDSAQFAVMAMRMVNENDFINLFKGPNEYLDKPHMHYWLAALSYKIFGIHDWAYRIPGILATLLGAYSCYGLGRLLYNVETGKLAALVFMTAQTIVLGAIDVRTDAVLTGFTIFAIWQLTAYIEKGNFMAILLGGFGAGMAFSTKGQIALVVIGLPILCHLAYTRKWYRFLSWKVLLALVIFGLTIAPMLYAYYLQFDLHPEKIIRGRGNRSGIFFIFWEQSFERMSGEGIGKNSSDYFFFFHTFLWIFLPWTLLALAAYWSKAKAFLKVRFAYKPGHEFLTLGGITLVFILISFAQFKLPHYLNVTIPLFSVLTASFVYDVHRSDKKRMTKFLMGGQYFILSVVFLASALICFYVFKFDGLLIPILLSVSGLVVVYFALKRETFYTKLITVSVCASVLLNAVLNLHFYPNLLKYQGGSNMSELISENNISVDKIYKIGDDHTWALDFYNKFPVQISSLKDLKNKKDVWVYVNDVQLEIIRKSPLDWDRQLTVDQFRITRLQGKFLNPNTRKNVVNNMHLVHLISN</sequence>
<accession>A0A3R8RK60</accession>
<evidence type="ECO:0000256" key="7">
    <source>
        <dbReference type="ARBA" id="ARBA00023136"/>
    </source>
</evidence>
<feature type="transmembrane region" description="Helical" evidence="8">
    <location>
        <begin position="174"/>
        <end position="191"/>
    </location>
</feature>
<dbReference type="GO" id="GO:0009103">
    <property type="term" value="P:lipopolysaccharide biosynthetic process"/>
    <property type="evidence" value="ECO:0007669"/>
    <property type="project" value="UniProtKB-ARBA"/>
</dbReference>
<evidence type="ECO:0000313" key="10">
    <source>
        <dbReference type="EMBL" id="RRQ47526.1"/>
    </source>
</evidence>
<dbReference type="EMBL" id="QUSX01000005">
    <property type="protein sequence ID" value="RRQ47526.1"/>
    <property type="molecule type" value="Genomic_DNA"/>
</dbReference>
<feature type="domain" description="Glycosyltransferase RgtA/B/C/D-like" evidence="9">
    <location>
        <begin position="59"/>
        <end position="219"/>
    </location>
</feature>
<keyword evidence="4" id="KW-0808">Transferase</keyword>
<comment type="caution">
    <text evidence="10">The sequence shown here is derived from an EMBL/GenBank/DDBJ whole genome shotgun (WGS) entry which is preliminary data.</text>
</comment>
<keyword evidence="7 8" id="KW-0472">Membrane</keyword>
<proteinExistence type="predicted"/>
<evidence type="ECO:0000256" key="1">
    <source>
        <dbReference type="ARBA" id="ARBA00004651"/>
    </source>
</evidence>
<keyword evidence="5 8" id="KW-0812">Transmembrane</keyword>
<comment type="subcellular location">
    <subcellularLocation>
        <location evidence="1">Cell membrane</location>
        <topology evidence="1">Multi-pass membrane protein</topology>
    </subcellularLocation>
</comment>
<dbReference type="InterPro" id="IPR038731">
    <property type="entry name" value="RgtA/B/C-like"/>
</dbReference>
<evidence type="ECO:0000259" key="9">
    <source>
        <dbReference type="Pfam" id="PF13231"/>
    </source>
</evidence>
<reference evidence="11" key="2">
    <citation type="submission" date="2018-12" db="EMBL/GenBank/DDBJ databases">
        <title>Maribacter lutimaris sp. nov., isolated from marine sediment.</title>
        <authorList>
            <person name="Kim K.K."/>
        </authorList>
    </citation>
    <scope>NUCLEOTIDE SEQUENCE [LARGE SCALE GENOMIC DNA]</scope>
    <source>
        <strain evidence="11">PoM-212</strain>
    </source>
</reference>
<dbReference type="InterPro" id="IPR050297">
    <property type="entry name" value="LipidA_mod_glycosyltrf_83"/>
</dbReference>
<reference evidence="11" key="1">
    <citation type="submission" date="2018-08" db="EMBL/GenBank/DDBJ databases">
        <authorList>
            <person name="Khan S.A."/>
            <person name="J S.E."/>
        </authorList>
    </citation>
    <scope>NUCLEOTIDE SEQUENCE [LARGE SCALE GENOMIC DNA]</scope>
    <source>
        <strain evidence="11">PoM-212</strain>
    </source>
</reference>
<feature type="transmembrane region" description="Helical" evidence="8">
    <location>
        <begin position="308"/>
        <end position="326"/>
    </location>
</feature>
<evidence type="ECO:0000256" key="5">
    <source>
        <dbReference type="ARBA" id="ARBA00022692"/>
    </source>
</evidence>
<feature type="transmembrane region" description="Helical" evidence="8">
    <location>
        <begin position="332"/>
        <end position="350"/>
    </location>
</feature>
<feature type="transmembrane region" description="Helical" evidence="8">
    <location>
        <begin position="7"/>
        <end position="27"/>
    </location>
</feature>
<dbReference type="Proteomes" id="UP000286990">
    <property type="component" value="Unassembled WGS sequence"/>
</dbReference>
<dbReference type="OrthoDB" id="9178203at2"/>
<feature type="transmembrane region" description="Helical" evidence="8">
    <location>
        <begin position="391"/>
        <end position="408"/>
    </location>
</feature>
<feature type="transmembrane region" description="Helical" evidence="8">
    <location>
        <begin position="362"/>
        <end position="385"/>
    </location>
</feature>
<feature type="transmembrane region" description="Helical" evidence="8">
    <location>
        <begin position="266"/>
        <end position="288"/>
    </location>
</feature>
<organism evidence="10 11">
    <name type="scientific">Maribacter algicola</name>
    <dbReference type="NCBI Taxonomy" id="2498892"/>
    <lineage>
        <taxon>Bacteria</taxon>
        <taxon>Pseudomonadati</taxon>
        <taxon>Bacteroidota</taxon>
        <taxon>Flavobacteriia</taxon>
        <taxon>Flavobacteriales</taxon>
        <taxon>Flavobacteriaceae</taxon>
        <taxon>Maribacter</taxon>
    </lineage>
</organism>
<keyword evidence="2" id="KW-1003">Cell membrane</keyword>
<feature type="transmembrane region" description="Helical" evidence="8">
    <location>
        <begin position="203"/>
        <end position="222"/>
    </location>
</feature>
<evidence type="ECO:0000256" key="6">
    <source>
        <dbReference type="ARBA" id="ARBA00022989"/>
    </source>
</evidence>
<dbReference type="PANTHER" id="PTHR33908">
    <property type="entry name" value="MANNOSYLTRANSFERASE YKCB-RELATED"/>
    <property type="match status" value="1"/>
</dbReference>
<gene>
    <name evidence="10" type="ORF">DZC72_17480</name>
</gene>
<dbReference type="GO" id="GO:0010041">
    <property type="term" value="P:response to iron(III) ion"/>
    <property type="evidence" value="ECO:0007669"/>
    <property type="project" value="TreeGrafter"/>
</dbReference>
<name>A0A3R8RK60_9FLAO</name>
<dbReference type="AlphaFoldDB" id="A0A3R8RK60"/>
<keyword evidence="6 8" id="KW-1133">Transmembrane helix</keyword>
<evidence type="ECO:0000256" key="8">
    <source>
        <dbReference type="SAM" id="Phobius"/>
    </source>
</evidence>
<dbReference type="GO" id="GO:0005886">
    <property type="term" value="C:plasma membrane"/>
    <property type="evidence" value="ECO:0007669"/>
    <property type="project" value="UniProtKB-SubCell"/>
</dbReference>
<evidence type="ECO:0000256" key="2">
    <source>
        <dbReference type="ARBA" id="ARBA00022475"/>
    </source>
</evidence>
<protein>
    <submittedName>
        <fullName evidence="10">Glycosyltransferase family 39 protein</fullName>
    </submittedName>
</protein>
<keyword evidence="3" id="KW-0328">Glycosyltransferase</keyword>
<evidence type="ECO:0000313" key="11">
    <source>
        <dbReference type="Proteomes" id="UP000286990"/>
    </source>
</evidence>
<feature type="transmembrane region" description="Helical" evidence="8">
    <location>
        <begin position="417"/>
        <end position="437"/>
    </location>
</feature>
<keyword evidence="11" id="KW-1185">Reference proteome</keyword>
<dbReference type="PANTHER" id="PTHR33908:SF3">
    <property type="entry name" value="UNDECAPRENYL PHOSPHATE-ALPHA-4-AMINO-4-DEOXY-L-ARABINOSE ARABINOSYL TRANSFERASE"/>
    <property type="match status" value="1"/>
</dbReference>
<dbReference type="Pfam" id="PF13231">
    <property type="entry name" value="PMT_2"/>
    <property type="match status" value="1"/>
</dbReference>